<keyword evidence="2" id="KW-1185">Reference proteome</keyword>
<reference evidence="1" key="1">
    <citation type="submission" date="2021-10" db="EMBL/GenBank/DDBJ databases">
        <title>Tropical sea cucumber genome reveals ecological adaptation and Cuvierian tubules defense mechanism.</title>
        <authorList>
            <person name="Chen T."/>
        </authorList>
    </citation>
    <scope>NUCLEOTIDE SEQUENCE</scope>
    <source>
        <strain evidence="1">Nanhai2018</strain>
        <tissue evidence="1">Muscle</tissue>
    </source>
</reference>
<dbReference type="AlphaFoldDB" id="A0A9Q1BAV5"/>
<sequence length="83" mass="9543">MITRNRICRPPDPLDWVRRGEDPPGTVVQFVSNEIGKGVFALKEFAVGDFLFEYAGVLKTSEEVYGKDQTYIFHFKEDGKSLW</sequence>
<comment type="caution">
    <text evidence="1">The sequence shown here is derived from an EMBL/GenBank/DDBJ whole genome shotgun (WGS) entry which is preliminary data.</text>
</comment>
<dbReference type="Proteomes" id="UP001152320">
    <property type="component" value="Unassembled WGS sequence"/>
</dbReference>
<organism evidence="1 2">
    <name type="scientific">Holothuria leucospilota</name>
    <name type="common">Black long sea cucumber</name>
    <name type="synonym">Mertensiothuria leucospilota</name>
    <dbReference type="NCBI Taxonomy" id="206669"/>
    <lineage>
        <taxon>Eukaryota</taxon>
        <taxon>Metazoa</taxon>
        <taxon>Echinodermata</taxon>
        <taxon>Eleutherozoa</taxon>
        <taxon>Echinozoa</taxon>
        <taxon>Holothuroidea</taxon>
        <taxon>Aspidochirotacea</taxon>
        <taxon>Aspidochirotida</taxon>
        <taxon>Holothuriidae</taxon>
        <taxon>Holothuria</taxon>
    </lineage>
</organism>
<dbReference type="Gene3D" id="2.170.270.10">
    <property type="entry name" value="SET domain"/>
    <property type="match status" value="1"/>
</dbReference>
<dbReference type="InterPro" id="IPR046341">
    <property type="entry name" value="SET_dom_sf"/>
</dbReference>
<evidence type="ECO:0008006" key="3">
    <source>
        <dbReference type="Google" id="ProtNLM"/>
    </source>
</evidence>
<accession>A0A9Q1BAV5</accession>
<proteinExistence type="predicted"/>
<dbReference type="OrthoDB" id="438641at2759"/>
<evidence type="ECO:0000313" key="2">
    <source>
        <dbReference type="Proteomes" id="UP001152320"/>
    </source>
</evidence>
<dbReference type="EMBL" id="JAIZAY010000451">
    <property type="protein sequence ID" value="KAJ8018304.1"/>
    <property type="molecule type" value="Genomic_DNA"/>
</dbReference>
<protein>
    <recommendedName>
        <fullName evidence="3">SET domain-containing protein</fullName>
    </recommendedName>
</protein>
<gene>
    <name evidence="1" type="ORF">HOLleu_43772</name>
</gene>
<dbReference type="SUPFAM" id="SSF82199">
    <property type="entry name" value="SET domain"/>
    <property type="match status" value="1"/>
</dbReference>
<evidence type="ECO:0000313" key="1">
    <source>
        <dbReference type="EMBL" id="KAJ8018304.1"/>
    </source>
</evidence>
<name>A0A9Q1BAV5_HOLLE</name>